<dbReference type="InterPro" id="IPR014048">
    <property type="entry name" value="MethylDNA_cys_MeTrfase_DNA-bd"/>
</dbReference>
<reference evidence="3 4" key="1">
    <citation type="submission" date="2018-11" db="EMBL/GenBank/DDBJ databases">
        <title>Sequencing the genomes of 1000 actinobacteria strains.</title>
        <authorList>
            <person name="Klenk H.-P."/>
        </authorList>
    </citation>
    <scope>NUCLEOTIDE SEQUENCE [LARGE SCALE GENOMIC DNA]</scope>
    <source>
        <strain evidence="3 4">DSM 9580</strain>
    </source>
</reference>
<dbReference type="SUPFAM" id="SSF46767">
    <property type="entry name" value="Methylated DNA-protein cysteine methyltransferase, C-terminal domain"/>
    <property type="match status" value="1"/>
</dbReference>
<evidence type="ECO:0000313" key="4">
    <source>
        <dbReference type="Proteomes" id="UP000275456"/>
    </source>
</evidence>
<dbReference type="InterPro" id="IPR036388">
    <property type="entry name" value="WH-like_DNA-bd_sf"/>
</dbReference>
<dbReference type="Gene3D" id="1.10.10.10">
    <property type="entry name" value="Winged helix-like DNA-binding domain superfamily/Winged helix DNA-binding domain"/>
    <property type="match status" value="1"/>
</dbReference>
<accession>A0A3N2AQ59</accession>
<dbReference type="AlphaFoldDB" id="A0A3N2AQ59"/>
<sequence>MDARRELVIERVLRCVEQVPPGSVASYGAIAAVCGIGPRQVGSIMKAYGHDVTWWRITNASGDLPANLLAEARPRWDAEGIRVKPNGLGCRYADFAADPDALAQAWRAAIADLPHPDAVAEDASG</sequence>
<dbReference type="InterPro" id="IPR036217">
    <property type="entry name" value="MethylDNA_cys_MeTrfase_DNAb"/>
</dbReference>
<gene>
    <name evidence="3" type="ORF">EDD26_0413</name>
</gene>
<proteinExistence type="predicted"/>
<dbReference type="CDD" id="cd06445">
    <property type="entry name" value="ATase"/>
    <property type="match status" value="1"/>
</dbReference>
<dbReference type="PANTHER" id="PTHR42942">
    <property type="entry name" value="6-O-METHYLGUANINE DNA METHYLTRANSFERASE"/>
    <property type="match status" value="1"/>
</dbReference>
<evidence type="ECO:0000259" key="2">
    <source>
        <dbReference type="Pfam" id="PF01035"/>
    </source>
</evidence>
<dbReference type="OrthoDB" id="9132167at2"/>
<keyword evidence="1" id="KW-0227">DNA damage</keyword>
<dbReference type="RefSeq" id="WP_123696191.1">
    <property type="nucleotide sequence ID" value="NZ_RKHJ01000001.1"/>
</dbReference>
<evidence type="ECO:0000313" key="3">
    <source>
        <dbReference type="EMBL" id="ROR65055.1"/>
    </source>
</evidence>
<keyword evidence="4" id="KW-1185">Reference proteome</keyword>
<dbReference type="Proteomes" id="UP000275456">
    <property type="component" value="Unassembled WGS sequence"/>
</dbReference>
<dbReference type="InterPro" id="IPR052520">
    <property type="entry name" value="ATL_DNA_repair"/>
</dbReference>
<protein>
    <submittedName>
        <fullName evidence="3">Alkylated DNA nucleotide flippase Atl1</fullName>
    </submittedName>
</protein>
<evidence type="ECO:0000256" key="1">
    <source>
        <dbReference type="ARBA" id="ARBA00022763"/>
    </source>
</evidence>
<dbReference type="GO" id="GO:0006281">
    <property type="term" value="P:DNA repair"/>
    <property type="evidence" value="ECO:0007669"/>
    <property type="project" value="InterPro"/>
</dbReference>
<organism evidence="3 4">
    <name type="scientific">Agrococcus jenensis</name>
    <dbReference type="NCBI Taxonomy" id="46353"/>
    <lineage>
        <taxon>Bacteria</taxon>
        <taxon>Bacillati</taxon>
        <taxon>Actinomycetota</taxon>
        <taxon>Actinomycetes</taxon>
        <taxon>Micrococcales</taxon>
        <taxon>Microbacteriaceae</taxon>
        <taxon>Agrococcus</taxon>
    </lineage>
</organism>
<comment type="caution">
    <text evidence="3">The sequence shown here is derived from an EMBL/GenBank/DDBJ whole genome shotgun (WGS) entry which is preliminary data.</text>
</comment>
<dbReference type="Pfam" id="PF01035">
    <property type="entry name" value="DNA_binding_1"/>
    <property type="match status" value="1"/>
</dbReference>
<dbReference type="PANTHER" id="PTHR42942:SF1">
    <property type="entry name" value="ALKYLTRANSFERASE-LIKE PROTEIN 1"/>
    <property type="match status" value="1"/>
</dbReference>
<feature type="domain" description="Methylated-DNA-[protein]-cysteine S-methyltransferase DNA binding" evidence="2">
    <location>
        <begin position="10"/>
        <end position="66"/>
    </location>
</feature>
<name>A0A3N2AQ59_9MICO</name>
<dbReference type="GO" id="GO:0003824">
    <property type="term" value="F:catalytic activity"/>
    <property type="evidence" value="ECO:0007669"/>
    <property type="project" value="InterPro"/>
</dbReference>
<dbReference type="EMBL" id="RKHJ01000001">
    <property type="protein sequence ID" value="ROR65055.1"/>
    <property type="molecule type" value="Genomic_DNA"/>
</dbReference>